<protein>
    <submittedName>
        <fullName evidence="1">Uncharacterized protein</fullName>
    </submittedName>
</protein>
<keyword evidence="2" id="KW-1185">Reference proteome</keyword>
<dbReference type="InterPro" id="IPR019734">
    <property type="entry name" value="TPR_rpt"/>
</dbReference>
<sequence>MTSSEENTLIDNIIQSIEDNIRNPENLDTCNLVLSRFTYKAIQTNYSSEWLRIINKLIGTYEKTNKSVPSNIYLAKATCLAQFYTFDSKIEICLKKSISLSKSDLEKIEVLIRLAYYYDGIGKYTKMEKTLLYAESICQKDFSVHVNMADIWCALGCLKFITFNLNSALKYFQKSLRILNYLEEIDDNSIASMKFTKTFTTCLHYLGRIKLERYKFKECIDFYIQAEKKLSNFCNNNEITQDIGATAFYHLRLAQVLEICGVVNSADYHYQESVKLFDQKNPVPSGLSQVKLAISQQEKEVKESIHKNIEIGYSRGYLFACVKLFLIYCKSLKVHLALLLIFRVFCKLLTDKTIDFNYITILIKQIFLSSYGLGIYLKLKIIQLKLVKSDELLTACPCSDLGCKNHVKQKD</sequence>
<proteinExistence type="predicted"/>
<dbReference type="RefSeq" id="WP_144052492.1">
    <property type="nucleotide sequence ID" value="NZ_VBTY01000044.1"/>
</dbReference>
<dbReference type="EMBL" id="VBTY01000044">
    <property type="protein sequence ID" value="MDG3494377.1"/>
    <property type="molecule type" value="Genomic_DNA"/>
</dbReference>
<accession>A0A9X4M8D7</accession>
<reference evidence="1" key="1">
    <citation type="submission" date="2019-05" db="EMBL/GenBank/DDBJ databases">
        <title>Whole genome sequencing of Pseudanabaena catenata USMAC16.</title>
        <authorList>
            <person name="Khan Z."/>
            <person name="Omar W.M."/>
            <person name="Convey P."/>
            <person name="Merican F."/>
            <person name="Najimudin N."/>
        </authorList>
    </citation>
    <scope>NUCLEOTIDE SEQUENCE</scope>
    <source>
        <strain evidence="1">USMAC16</strain>
    </source>
</reference>
<dbReference type="SMART" id="SM00028">
    <property type="entry name" value="TPR"/>
    <property type="match status" value="4"/>
</dbReference>
<dbReference type="AlphaFoldDB" id="A0A9X4M8D7"/>
<name>A0A9X4M8D7_9CYAN</name>
<dbReference type="Proteomes" id="UP001152872">
    <property type="component" value="Unassembled WGS sequence"/>
</dbReference>
<comment type="caution">
    <text evidence="1">The sequence shown here is derived from an EMBL/GenBank/DDBJ whole genome shotgun (WGS) entry which is preliminary data.</text>
</comment>
<dbReference type="SUPFAM" id="SSF48452">
    <property type="entry name" value="TPR-like"/>
    <property type="match status" value="1"/>
</dbReference>
<organism evidence="1 2">
    <name type="scientific">Pseudanabaena catenata USMAC16</name>
    <dbReference type="NCBI Taxonomy" id="1855837"/>
    <lineage>
        <taxon>Bacteria</taxon>
        <taxon>Bacillati</taxon>
        <taxon>Cyanobacteriota</taxon>
        <taxon>Cyanophyceae</taxon>
        <taxon>Pseudanabaenales</taxon>
        <taxon>Pseudanabaenaceae</taxon>
        <taxon>Pseudanabaena</taxon>
    </lineage>
</organism>
<gene>
    <name evidence="1" type="ORF">FEV09_07380</name>
</gene>
<evidence type="ECO:0000313" key="2">
    <source>
        <dbReference type="Proteomes" id="UP001152872"/>
    </source>
</evidence>
<dbReference type="InterPro" id="IPR011990">
    <property type="entry name" value="TPR-like_helical_dom_sf"/>
</dbReference>
<evidence type="ECO:0000313" key="1">
    <source>
        <dbReference type="EMBL" id="MDG3494377.1"/>
    </source>
</evidence>
<dbReference type="Gene3D" id="1.25.40.10">
    <property type="entry name" value="Tetratricopeptide repeat domain"/>
    <property type="match status" value="1"/>
</dbReference>